<protein>
    <recommendedName>
        <fullName evidence="5">Protein kinase domain-containing protein</fullName>
    </recommendedName>
</protein>
<evidence type="ECO:0000313" key="7">
    <source>
        <dbReference type="Proteomes" id="UP000006729"/>
    </source>
</evidence>
<feature type="compositionally biased region" description="Polar residues" evidence="4">
    <location>
        <begin position="265"/>
        <end position="280"/>
    </location>
</feature>
<keyword evidence="3" id="KW-0067">ATP-binding</keyword>
<dbReference type="PANTHER" id="PTHR47989">
    <property type="entry name" value="OS01G0750732 PROTEIN"/>
    <property type="match status" value="1"/>
</dbReference>
<dbReference type="InterPro" id="IPR011009">
    <property type="entry name" value="Kinase-like_dom_sf"/>
</dbReference>
<keyword evidence="1" id="KW-0808">Transferase</keyword>
<dbReference type="AlphaFoldDB" id="A0A3N7EGS2"/>
<dbReference type="Proteomes" id="UP000006729">
    <property type="component" value="Chromosome 1"/>
</dbReference>
<evidence type="ECO:0000313" key="6">
    <source>
        <dbReference type="EMBL" id="RQO84370.1"/>
    </source>
</evidence>
<feature type="region of interest" description="Disordered" evidence="4">
    <location>
        <begin position="260"/>
        <end position="289"/>
    </location>
</feature>
<feature type="compositionally biased region" description="Basic and acidic residues" evidence="4">
    <location>
        <begin position="178"/>
        <end position="213"/>
    </location>
</feature>
<evidence type="ECO:0000256" key="3">
    <source>
        <dbReference type="ARBA" id="ARBA00022840"/>
    </source>
</evidence>
<dbReference type="InterPro" id="IPR000719">
    <property type="entry name" value="Prot_kinase_dom"/>
</dbReference>
<dbReference type="GO" id="GO:0004674">
    <property type="term" value="F:protein serine/threonine kinase activity"/>
    <property type="evidence" value="ECO:0007669"/>
    <property type="project" value="UniProtKB-KW"/>
</dbReference>
<dbReference type="Gene3D" id="1.10.510.10">
    <property type="entry name" value="Transferase(Phosphotransferase) domain 1"/>
    <property type="match status" value="1"/>
</dbReference>
<organism evidence="6 7">
    <name type="scientific">Populus trichocarpa</name>
    <name type="common">Western balsam poplar</name>
    <name type="synonym">Populus balsamifera subsp. trichocarpa</name>
    <dbReference type="NCBI Taxonomy" id="3694"/>
    <lineage>
        <taxon>Eukaryota</taxon>
        <taxon>Viridiplantae</taxon>
        <taxon>Streptophyta</taxon>
        <taxon>Embryophyta</taxon>
        <taxon>Tracheophyta</taxon>
        <taxon>Spermatophyta</taxon>
        <taxon>Magnoliopsida</taxon>
        <taxon>eudicotyledons</taxon>
        <taxon>Gunneridae</taxon>
        <taxon>Pentapetalae</taxon>
        <taxon>rosids</taxon>
        <taxon>fabids</taxon>
        <taxon>Malpighiales</taxon>
        <taxon>Salicaceae</taxon>
        <taxon>Saliceae</taxon>
        <taxon>Populus</taxon>
    </lineage>
</organism>
<dbReference type="GO" id="GO:0005524">
    <property type="term" value="F:ATP binding"/>
    <property type="evidence" value="ECO:0007669"/>
    <property type="project" value="UniProtKB-KW"/>
</dbReference>
<name>A0A3N7EGS2_POPTR</name>
<dbReference type="PANTHER" id="PTHR47989:SF8">
    <property type="entry name" value="INACTIVE PROTEIN KINASE SELMODRAFT_444075-LIKE"/>
    <property type="match status" value="1"/>
</dbReference>
<dbReference type="FunFam" id="1.10.510.10:FF:000849">
    <property type="entry name" value="receptor-like cytosolic serine/threonine-protein kinase RBK1 isoform X1"/>
    <property type="match status" value="1"/>
</dbReference>
<feature type="domain" description="Protein kinase" evidence="5">
    <location>
        <begin position="346"/>
        <end position="613"/>
    </location>
</feature>
<dbReference type="SUPFAM" id="SSF56112">
    <property type="entry name" value="Protein kinase-like (PK-like)"/>
    <property type="match status" value="1"/>
</dbReference>
<proteinExistence type="predicted"/>
<dbReference type="CDD" id="cd14066">
    <property type="entry name" value="STKc_IRAK"/>
    <property type="match status" value="1"/>
</dbReference>
<gene>
    <name evidence="6" type="ORF">POPTR_001G035900</name>
</gene>
<dbReference type="FunFam" id="3.30.200.20:FF:000604">
    <property type="entry name" value="Proline-rich receptor-like protein kinase PERK8"/>
    <property type="match status" value="1"/>
</dbReference>
<dbReference type="InParanoid" id="A0A3N7EGS2"/>
<keyword evidence="7" id="KW-1185">Reference proteome</keyword>
<dbReference type="PROSITE" id="PS50011">
    <property type="entry name" value="PROTEIN_KINASE_DOM"/>
    <property type="match status" value="1"/>
</dbReference>
<dbReference type="EMBL" id="CM009290">
    <property type="protein sequence ID" value="RQO84370.1"/>
    <property type="molecule type" value="Genomic_DNA"/>
</dbReference>
<keyword evidence="1" id="KW-0723">Serine/threonine-protein kinase</keyword>
<accession>A0A3N7EGS2</accession>
<keyword evidence="1" id="KW-0418">Kinase</keyword>
<dbReference type="Gene3D" id="3.30.200.20">
    <property type="entry name" value="Phosphorylase Kinase, domain 1"/>
    <property type="match status" value="1"/>
</dbReference>
<sequence length="674" mass="75850">MSGDVQRVVVIQDATREINLIAIRWVLHGFSLNLGDAIILFGAFHQVNNLSFTESENLLGYRFKVESRSMFGVNPKFIAEEVSKRKEECINNVEVIEIAKQCEKEQIEFHVEVRAGPNPKELALKAAKNFRATWVVLDRQMKRDKKYFMENLPCGISRMKHNNTIEQLRGPKSTKVTSETKVKSKSEDKIKVDEKDKGKGVEKDEQEEEKVPYDEMIPGSPKRKRSGRASSSTSTTGYHEQCTSSSTFKTAKQAYMNFQEEEKNTTSTEQDTSGKQSLAASTEFEQREKEAVIPNEQNNIDDWMGGSPKDEVFRNSICSVCKNRRPKIGWKRDFSYAEIHAATEGSSQTKFLSEGGFGSVYRGDLDGLAIAVKQHNGASFQGEKEFKSEVEVLSKVRHENLVVLLGSCSKGSDRLLVYEYVCNGSLDQHLSKHARKPLTWEKRMKIALGAARGLKYLHENNIIHRDMRPNNILITHDHEALLGDFGLARTQYEDSEQSWETRVVGTLGYLAPEYAESGKVSTKTDVYSFGVVLLQLITGLQITDKKLAGKSLVGWARPLLKERNYPDLIDERILESHDVHQLFWMVRVAEKCLSKDPQKRLTMNKVVYALNYIIESNSTCSLGEIIPAKSDSPSSAGYSYESQDYCDTSSTAETLSTSFAADSMSTSSMGDMSL</sequence>
<evidence type="ECO:0000256" key="4">
    <source>
        <dbReference type="SAM" id="MobiDB-lite"/>
    </source>
</evidence>
<reference evidence="6 7" key="1">
    <citation type="journal article" date="2006" name="Science">
        <title>The genome of black cottonwood, Populus trichocarpa (Torr. &amp; Gray).</title>
        <authorList>
            <person name="Tuskan G.A."/>
            <person name="Difazio S."/>
            <person name="Jansson S."/>
            <person name="Bohlmann J."/>
            <person name="Grigoriev I."/>
            <person name="Hellsten U."/>
            <person name="Putnam N."/>
            <person name="Ralph S."/>
            <person name="Rombauts S."/>
            <person name="Salamov A."/>
            <person name="Schein J."/>
            <person name="Sterck L."/>
            <person name="Aerts A."/>
            <person name="Bhalerao R.R."/>
            <person name="Bhalerao R.P."/>
            <person name="Blaudez D."/>
            <person name="Boerjan W."/>
            <person name="Brun A."/>
            <person name="Brunner A."/>
            <person name="Busov V."/>
            <person name="Campbell M."/>
            <person name="Carlson J."/>
            <person name="Chalot M."/>
            <person name="Chapman J."/>
            <person name="Chen G.L."/>
            <person name="Cooper D."/>
            <person name="Coutinho P.M."/>
            <person name="Couturier J."/>
            <person name="Covert S."/>
            <person name="Cronk Q."/>
            <person name="Cunningham R."/>
            <person name="Davis J."/>
            <person name="Degroeve S."/>
            <person name="Dejardin A."/>
            <person name="Depamphilis C."/>
            <person name="Detter J."/>
            <person name="Dirks B."/>
            <person name="Dubchak I."/>
            <person name="Duplessis S."/>
            <person name="Ehlting J."/>
            <person name="Ellis B."/>
            <person name="Gendler K."/>
            <person name="Goodstein D."/>
            <person name="Gribskov M."/>
            <person name="Grimwood J."/>
            <person name="Groover A."/>
            <person name="Gunter L."/>
            <person name="Hamberger B."/>
            <person name="Heinze B."/>
            <person name="Helariutta Y."/>
            <person name="Henrissat B."/>
            <person name="Holligan D."/>
            <person name="Holt R."/>
            <person name="Huang W."/>
            <person name="Islam-Faridi N."/>
            <person name="Jones S."/>
            <person name="Jones-Rhoades M."/>
            <person name="Jorgensen R."/>
            <person name="Joshi C."/>
            <person name="Kangasjarvi J."/>
            <person name="Karlsson J."/>
            <person name="Kelleher C."/>
            <person name="Kirkpatrick R."/>
            <person name="Kirst M."/>
            <person name="Kohler A."/>
            <person name="Kalluri U."/>
            <person name="Larimer F."/>
            <person name="Leebens-Mack J."/>
            <person name="Leple J.C."/>
            <person name="Locascio P."/>
            <person name="Lou Y."/>
            <person name="Lucas S."/>
            <person name="Martin F."/>
            <person name="Montanini B."/>
            <person name="Napoli C."/>
            <person name="Nelson D.R."/>
            <person name="Nelson C."/>
            <person name="Nieminen K."/>
            <person name="Nilsson O."/>
            <person name="Pereda V."/>
            <person name="Peter G."/>
            <person name="Philippe R."/>
            <person name="Pilate G."/>
            <person name="Poliakov A."/>
            <person name="Razumovskaya J."/>
            <person name="Richardson P."/>
            <person name="Rinaldi C."/>
            <person name="Ritland K."/>
            <person name="Rouze P."/>
            <person name="Ryaboy D."/>
            <person name="Schmutz J."/>
            <person name="Schrader J."/>
            <person name="Segerman B."/>
            <person name="Shin H."/>
            <person name="Siddiqui A."/>
            <person name="Sterky F."/>
            <person name="Terry A."/>
            <person name="Tsai C.J."/>
            <person name="Uberbacher E."/>
            <person name="Unneberg P."/>
            <person name="Vahala J."/>
            <person name="Wall K."/>
            <person name="Wessler S."/>
            <person name="Yang G."/>
            <person name="Yin T."/>
            <person name="Douglas C."/>
            <person name="Marra M."/>
            <person name="Sandberg G."/>
            <person name="Van de Peer Y."/>
            <person name="Rokhsar D."/>
        </authorList>
    </citation>
    <scope>NUCLEOTIDE SEQUENCE [LARGE SCALE GENOMIC DNA]</scope>
    <source>
        <strain evidence="7">cv. Nisqually</strain>
    </source>
</reference>
<feature type="region of interest" description="Disordered" evidence="4">
    <location>
        <begin position="162"/>
        <end position="245"/>
    </location>
</feature>
<evidence type="ECO:0000256" key="2">
    <source>
        <dbReference type="ARBA" id="ARBA00022741"/>
    </source>
</evidence>
<evidence type="ECO:0000259" key="5">
    <source>
        <dbReference type="PROSITE" id="PS50011"/>
    </source>
</evidence>
<evidence type="ECO:0000256" key="1">
    <source>
        <dbReference type="ARBA" id="ARBA00022527"/>
    </source>
</evidence>
<dbReference type="InterPro" id="IPR008266">
    <property type="entry name" value="Tyr_kinase_AS"/>
</dbReference>
<dbReference type="InterPro" id="IPR001245">
    <property type="entry name" value="Ser-Thr/Tyr_kinase_cat_dom"/>
</dbReference>
<keyword evidence="2" id="KW-0547">Nucleotide-binding</keyword>
<dbReference type="PROSITE" id="PS00109">
    <property type="entry name" value="PROTEIN_KINASE_TYR"/>
    <property type="match status" value="1"/>
</dbReference>
<feature type="compositionally biased region" description="Low complexity" evidence="4">
    <location>
        <begin position="228"/>
        <end position="237"/>
    </location>
</feature>
<dbReference type="Pfam" id="PF07714">
    <property type="entry name" value="PK_Tyr_Ser-Thr"/>
    <property type="match status" value="1"/>
</dbReference>